<protein>
    <submittedName>
        <fullName evidence="2">MaoC family dehydratase</fullName>
    </submittedName>
</protein>
<dbReference type="CDD" id="cd03449">
    <property type="entry name" value="R_hydratase"/>
    <property type="match status" value="1"/>
</dbReference>
<organism evidence="2 3">
    <name type="scientific">Congregibacter variabilis</name>
    <dbReference type="NCBI Taxonomy" id="3081200"/>
    <lineage>
        <taxon>Bacteria</taxon>
        <taxon>Pseudomonadati</taxon>
        <taxon>Pseudomonadota</taxon>
        <taxon>Gammaproteobacteria</taxon>
        <taxon>Cellvibrionales</taxon>
        <taxon>Halieaceae</taxon>
        <taxon>Congregibacter</taxon>
    </lineage>
</organism>
<evidence type="ECO:0000313" key="2">
    <source>
        <dbReference type="EMBL" id="WOJ94458.1"/>
    </source>
</evidence>
<dbReference type="EMBL" id="CP136864">
    <property type="protein sequence ID" value="WOJ94458.1"/>
    <property type="molecule type" value="Genomic_DNA"/>
</dbReference>
<accession>A0ABZ0I5X4</accession>
<reference evidence="2 3" key="1">
    <citation type="submission" date="2023-10" db="EMBL/GenBank/DDBJ databases">
        <title>Two novel species belonging to the OM43/NOR5 clade.</title>
        <authorList>
            <person name="Park M."/>
        </authorList>
    </citation>
    <scope>NUCLEOTIDE SEQUENCE [LARGE SCALE GENOMIC DNA]</scope>
    <source>
        <strain evidence="2 3">IMCC43200</strain>
    </source>
</reference>
<dbReference type="PANTHER" id="PTHR43437:SF3">
    <property type="entry name" value="HYDROXYACYL-THIOESTER DEHYDRATASE TYPE 2, MITOCHONDRIAL"/>
    <property type="match status" value="1"/>
</dbReference>
<dbReference type="InterPro" id="IPR050965">
    <property type="entry name" value="UPF0336/Enoyl-CoA_hydratase"/>
</dbReference>
<evidence type="ECO:0000259" key="1">
    <source>
        <dbReference type="Pfam" id="PF01575"/>
    </source>
</evidence>
<dbReference type="InterPro" id="IPR029069">
    <property type="entry name" value="HotDog_dom_sf"/>
</dbReference>
<dbReference type="InterPro" id="IPR003965">
    <property type="entry name" value="Fatty_acid_synthase"/>
</dbReference>
<proteinExistence type="predicted"/>
<name>A0ABZ0I5X4_9GAMM</name>
<keyword evidence="3" id="KW-1185">Reference proteome</keyword>
<dbReference type="PANTHER" id="PTHR43437">
    <property type="entry name" value="HYDROXYACYL-THIOESTER DEHYDRATASE TYPE 2, MITOCHONDRIAL-RELATED"/>
    <property type="match status" value="1"/>
</dbReference>
<gene>
    <name evidence="2" type="ORF">R0135_04675</name>
</gene>
<dbReference type="SUPFAM" id="SSF54637">
    <property type="entry name" value="Thioesterase/thiol ester dehydrase-isomerase"/>
    <property type="match status" value="1"/>
</dbReference>
<feature type="domain" description="MaoC-like" evidence="1">
    <location>
        <begin position="15"/>
        <end position="114"/>
    </location>
</feature>
<dbReference type="PRINTS" id="PR01483">
    <property type="entry name" value="FASYNTHASE"/>
</dbReference>
<evidence type="ECO:0000313" key="3">
    <source>
        <dbReference type="Proteomes" id="UP001626537"/>
    </source>
</evidence>
<sequence length="149" mass="16448">MSTETSYSYDDLHEGQESEVKRQLLAEDIDAFAHASGDHNPLHIDAEFARAAGFKDRIAHGMLLASWISAALAHSLPGRGTVYLRQDLEFRQPALPGDTLIIRLTVREKKRRGRVILDCRVSHEDGRDVLRGSAEVIAPPQTKAPAPLA</sequence>
<dbReference type="RefSeq" id="WP_407349094.1">
    <property type="nucleotide sequence ID" value="NZ_CP136864.1"/>
</dbReference>
<dbReference type="Pfam" id="PF01575">
    <property type="entry name" value="MaoC_dehydratas"/>
    <property type="match status" value="1"/>
</dbReference>
<dbReference type="Proteomes" id="UP001626537">
    <property type="component" value="Chromosome"/>
</dbReference>
<dbReference type="InterPro" id="IPR002539">
    <property type="entry name" value="MaoC-like_dom"/>
</dbReference>
<dbReference type="Gene3D" id="3.10.129.10">
    <property type="entry name" value="Hotdog Thioesterase"/>
    <property type="match status" value="1"/>
</dbReference>